<dbReference type="RefSeq" id="WP_346783138.1">
    <property type="nucleotide sequence ID" value="NZ_JBDLBR010000001.1"/>
</dbReference>
<name>A0ABV0CSG1_9SPHN</name>
<feature type="signal peptide" evidence="1">
    <location>
        <begin position="1"/>
        <end position="26"/>
    </location>
</feature>
<accession>A0ABV0CSG1</accession>
<evidence type="ECO:0000313" key="2">
    <source>
        <dbReference type="EMBL" id="MEN7535675.1"/>
    </source>
</evidence>
<proteinExistence type="predicted"/>
<comment type="caution">
    <text evidence="2">The sequence shown here is derived from an EMBL/GenBank/DDBJ whole genome shotgun (WGS) entry which is preliminary data.</text>
</comment>
<dbReference type="Proteomes" id="UP001484535">
    <property type="component" value="Unassembled WGS sequence"/>
</dbReference>
<dbReference type="InterPro" id="IPR015943">
    <property type="entry name" value="WD40/YVTN_repeat-like_dom_sf"/>
</dbReference>
<sequence length="327" mass="34069">MSSLSSSRWFCPVLALSLTGALAACAEAQEPSVAEQELVSEITIDGLGVFPESIASDAAGNIYVGSNPGVIYRAQAGSDIAEPWLQPDDENSPMSAFGVLADDARGLLWVCFNPSMGTEDGAPAIKAFDLASGALEASYPLATGEGPAMCNDITIAPDGAVFASEMLGGQIMKLAPGGEAFEVWAVDPEFATLDGISFAADGTLYANAIQRNTLLRIHREEDGSFARAEQVQTSRDIVTPDGLRPLPDGRMLQTEGEAGLVTVITFDADGSAIVTPIADGVDYASSVTPVGGRAYYPEGKLRFLFGPDAGKDPGAFVIRSVAIPEVQ</sequence>
<gene>
    <name evidence="2" type="ORF">ABDJ38_00625</name>
</gene>
<dbReference type="SUPFAM" id="SSF63829">
    <property type="entry name" value="Calcium-dependent phosphotriesterase"/>
    <property type="match status" value="1"/>
</dbReference>
<protein>
    <recommendedName>
        <fullName evidence="4">SMP-30/Gluconolactonase/LRE-like region domain-containing protein</fullName>
    </recommendedName>
</protein>
<keyword evidence="3" id="KW-1185">Reference proteome</keyword>
<reference evidence="2 3" key="1">
    <citation type="submission" date="2024-05" db="EMBL/GenBank/DDBJ databases">
        <authorList>
            <person name="Park S."/>
        </authorList>
    </citation>
    <scope>NUCLEOTIDE SEQUENCE [LARGE SCALE GENOMIC DNA]</scope>
    <source>
        <strain evidence="2 3">DGU5</strain>
    </source>
</reference>
<dbReference type="Gene3D" id="2.130.10.10">
    <property type="entry name" value="YVTN repeat-like/Quinoprotein amine dehydrogenase"/>
    <property type="match status" value="1"/>
</dbReference>
<dbReference type="Pfam" id="PF20067">
    <property type="entry name" value="SSL_N"/>
    <property type="match status" value="1"/>
</dbReference>
<dbReference type="EMBL" id="JBDLBR010000001">
    <property type="protein sequence ID" value="MEN7535675.1"/>
    <property type="molecule type" value="Genomic_DNA"/>
</dbReference>
<feature type="chain" id="PRO_5047261076" description="SMP-30/Gluconolactonase/LRE-like region domain-containing protein" evidence="1">
    <location>
        <begin position="27"/>
        <end position="327"/>
    </location>
</feature>
<dbReference type="PANTHER" id="PTHR40274:SF4">
    <property type="entry name" value="BLL1406 PROTEIN"/>
    <property type="match status" value="1"/>
</dbReference>
<evidence type="ECO:0000313" key="3">
    <source>
        <dbReference type="Proteomes" id="UP001484535"/>
    </source>
</evidence>
<evidence type="ECO:0008006" key="4">
    <source>
        <dbReference type="Google" id="ProtNLM"/>
    </source>
</evidence>
<dbReference type="InterPro" id="IPR051344">
    <property type="entry name" value="Vgb"/>
</dbReference>
<evidence type="ECO:0000256" key="1">
    <source>
        <dbReference type="SAM" id="SignalP"/>
    </source>
</evidence>
<dbReference type="PANTHER" id="PTHR40274">
    <property type="entry name" value="VIRGINIAMYCIN B LYASE"/>
    <property type="match status" value="1"/>
</dbReference>
<organism evidence="2 3">
    <name type="scientific">Aurantiacibacter flavus</name>
    <dbReference type="NCBI Taxonomy" id="3145232"/>
    <lineage>
        <taxon>Bacteria</taxon>
        <taxon>Pseudomonadati</taxon>
        <taxon>Pseudomonadota</taxon>
        <taxon>Alphaproteobacteria</taxon>
        <taxon>Sphingomonadales</taxon>
        <taxon>Erythrobacteraceae</taxon>
        <taxon>Aurantiacibacter</taxon>
    </lineage>
</organism>
<keyword evidence="1" id="KW-0732">Signal</keyword>